<evidence type="ECO:0000256" key="3">
    <source>
        <dbReference type="ARBA" id="ARBA00049429"/>
    </source>
</evidence>
<reference evidence="5" key="1">
    <citation type="journal article" date="2019" name="Int. J. Syst. Evol. Microbiol.">
        <title>The Global Catalogue of Microorganisms (GCM) 10K type strain sequencing project: providing services to taxonomists for standard genome sequencing and annotation.</title>
        <authorList>
            <consortium name="The Broad Institute Genomics Platform"/>
            <consortium name="The Broad Institute Genome Sequencing Center for Infectious Disease"/>
            <person name="Wu L."/>
            <person name="Ma J."/>
        </authorList>
    </citation>
    <scope>NUCLEOTIDE SEQUENCE [LARGE SCALE GENOMIC DNA]</scope>
    <source>
        <strain evidence="5">CGMCC 1.12606</strain>
    </source>
</reference>
<dbReference type="PANTHER" id="PTHR47271">
    <property type="entry name" value="ARGININE DEIMINASE"/>
    <property type="match status" value="1"/>
</dbReference>
<evidence type="ECO:0000313" key="4">
    <source>
        <dbReference type="EMBL" id="GGD47506.1"/>
    </source>
</evidence>
<dbReference type="PANTHER" id="PTHR47271:SF2">
    <property type="entry name" value="ARGININE DEIMINASE"/>
    <property type="match status" value="1"/>
</dbReference>
<evidence type="ECO:0000256" key="2">
    <source>
        <dbReference type="ARBA" id="ARBA00012171"/>
    </source>
</evidence>
<evidence type="ECO:0000313" key="5">
    <source>
        <dbReference type="Proteomes" id="UP000625780"/>
    </source>
</evidence>
<dbReference type="SUPFAM" id="SSF55909">
    <property type="entry name" value="Pentein"/>
    <property type="match status" value="1"/>
</dbReference>
<organism evidence="4 5">
    <name type="scientific">Muriicola marianensis</name>
    <dbReference type="NCBI Taxonomy" id="1324801"/>
    <lineage>
        <taxon>Bacteria</taxon>
        <taxon>Pseudomonadati</taxon>
        <taxon>Bacteroidota</taxon>
        <taxon>Flavobacteriia</taxon>
        <taxon>Flavobacteriales</taxon>
        <taxon>Flavobacteriaceae</taxon>
        <taxon>Muriicola</taxon>
    </lineage>
</organism>
<dbReference type="Proteomes" id="UP000625780">
    <property type="component" value="Unassembled WGS sequence"/>
</dbReference>
<dbReference type="EMBL" id="BMFH01000001">
    <property type="protein sequence ID" value="GGD47506.1"/>
    <property type="molecule type" value="Genomic_DNA"/>
</dbReference>
<dbReference type="Gene3D" id="3.75.10.10">
    <property type="entry name" value="L-arginine/glycine Amidinotransferase, Chain A"/>
    <property type="match status" value="1"/>
</dbReference>
<comment type="pathway">
    <text evidence="1">Amino-acid degradation; L-arginine degradation via ADI pathway; carbamoyl phosphate from L-arginine: step 1/2.</text>
</comment>
<comment type="catalytic activity">
    <reaction evidence="3">
        <text>L-arginine + H2O = L-citrulline + NH4(+)</text>
        <dbReference type="Rhea" id="RHEA:19597"/>
        <dbReference type="ChEBI" id="CHEBI:15377"/>
        <dbReference type="ChEBI" id="CHEBI:28938"/>
        <dbReference type="ChEBI" id="CHEBI:32682"/>
        <dbReference type="ChEBI" id="CHEBI:57743"/>
        <dbReference type="EC" id="3.5.3.6"/>
    </reaction>
</comment>
<dbReference type="Pfam" id="PF19420">
    <property type="entry name" value="DDAH_eukar"/>
    <property type="match status" value="1"/>
</dbReference>
<dbReference type="EC" id="3.5.3.6" evidence="2"/>
<keyword evidence="5" id="KW-1185">Reference proteome</keyword>
<dbReference type="RefSeq" id="WP_229732503.1">
    <property type="nucleotide sequence ID" value="NZ_BMFH01000001.1"/>
</dbReference>
<comment type="caution">
    <text evidence="4">The sequence shown here is derived from an EMBL/GenBank/DDBJ whole genome shotgun (WGS) entry which is preliminary data.</text>
</comment>
<sequence length="294" mass="32473">MPEKYTSQSEYLPLDQVLVMPVAEAFQDRSKIEAEWEKLNYLELPDLPLALAEYQDFMSLLRKSGAEIFSFAKGDSLTLDAVYCRDASIVTDQGVILCRMGKEQRQGEPLIQEKVFETLDIPILGRIEAPGTLEGGDVAWLDRQTLAVGRSYRTNSNGIEQLTGMMRAIGVDVITVALPHFRGPSDVFHLMSILSPLDRDLAAVYSPLMPIAFRNILLERGYQLVEVPESEFDSLGCNILATGPRQCVMAEGNPITEAALRKEGCTVSTYTGNEVSVKGGGGPTCLTRPLRRRI</sequence>
<name>A0ABQ1QUY0_9FLAO</name>
<proteinExistence type="predicted"/>
<gene>
    <name evidence="4" type="ORF">GCM10011361_12840</name>
</gene>
<protein>
    <recommendedName>
        <fullName evidence="2">arginine deiminase</fullName>
        <ecNumber evidence="2">3.5.3.6</ecNumber>
    </recommendedName>
</protein>
<accession>A0ABQ1QUY0</accession>
<evidence type="ECO:0000256" key="1">
    <source>
        <dbReference type="ARBA" id="ARBA00005213"/>
    </source>
</evidence>